<evidence type="ECO:0000313" key="7">
    <source>
        <dbReference type="EMBL" id="SDB36185.1"/>
    </source>
</evidence>
<dbReference type="STRING" id="617002.SAMN05660653_01705"/>
<dbReference type="EMBL" id="FMXO01000009">
    <property type="protein sequence ID" value="SDB36185.1"/>
    <property type="molecule type" value="Genomic_DNA"/>
</dbReference>
<evidence type="ECO:0000313" key="8">
    <source>
        <dbReference type="Proteomes" id="UP000198771"/>
    </source>
</evidence>
<accession>A0A1G6CTU8</accession>
<sequence>MPKNRDKPEHSEHSHNKQEAYLSCPHALHSLIILFLVLLLPFISGYTPLLEWRGLRVTMEGLQAALLVATRFFCILSLAVVFLGTTPLLVNIKAIQAMGLPYIMADMALLVVRYIEVLSADLRRVRISMRLRGHAEKSCSWQNLRTMAWLTGSLILRSYERSQSVYKAMRLRGYGHAEGKPAGFKATRKDIAGLCTVYTTVVMLVVLEFRL</sequence>
<keyword evidence="4 6" id="KW-1133">Transmembrane helix</keyword>
<evidence type="ECO:0000256" key="6">
    <source>
        <dbReference type="SAM" id="Phobius"/>
    </source>
</evidence>
<dbReference type="Pfam" id="PF02361">
    <property type="entry name" value="CbiQ"/>
    <property type="match status" value="1"/>
</dbReference>
<feature type="transmembrane region" description="Helical" evidence="6">
    <location>
        <begin position="102"/>
        <end position="122"/>
    </location>
</feature>
<gene>
    <name evidence="7" type="ORF">SAMN05660653_01705</name>
</gene>
<dbReference type="RefSeq" id="WP_092120051.1">
    <property type="nucleotide sequence ID" value="NZ_FMXO01000009.1"/>
</dbReference>
<evidence type="ECO:0000256" key="1">
    <source>
        <dbReference type="ARBA" id="ARBA00004141"/>
    </source>
</evidence>
<evidence type="ECO:0000256" key="5">
    <source>
        <dbReference type="ARBA" id="ARBA00023136"/>
    </source>
</evidence>
<protein>
    <submittedName>
        <fullName evidence="7">Cobalt/nickel transport system permease protein</fullName>
    </submittedName>
</protein>
<feature type="transmembrane region" description="Helical" evidence="6">
    <location>
        <begin position="191"/>
        <end position="209"/>
    </location>
</feature>
<keyword evidence="8" id="KW-1185">Reference proteome</keyword>
<dbReference type="OrthoDB" id="4533at2"/>
<dbReference type="PANTHER" id="PTHR34857:SF2">
    <property type="entry name" value="SLL0384 PROTEIN"/>
    <property type="match status" value="1"/>
</dbReference>
<comment type="subcellular location">
    <subcellularLocation>
        <location evidence="1">Membrane</location>
        <topology evidence="1">Multi-pass membrane protein</topology>
    </subcellularLocation>
</comment>
<dbReference type="InterPro" id="IPR003339">
    <property type="entry name" value="ABC/ECF_trnsptr_transmembrane"/>
</dbReference>
<proteinExistence type="predicted"/>
<reference evidence="7 8" key="1">
    <citation type="submission" date="2016-10" db="EMBL/GenBank/DDBJ databases">
        <authorList>
            <person name="de Groot N.N."/>
        </authorList>
    </citation>
    <scope>NUCLEOTIDE SEQUENCE [LARGE SCALE GENOMIC DNA]</scope>
    <source>
        <strain evidence="7 8">ASO4-2</strain>
    </source>
</reference>
<evidence type="ECO:0000256" key="4">
    <source>
        <dbReference type="ARBA" id="ARBA00022989"/>
    </source>
</evidence>
<organism evidence="7 8">
    <name type="scientific">Desulfonatronum thiosulfatophilum</name>
    <dbReference type="NCBI Taxonomy" id="617002"/>
    <lineage>
        <taxon>Bacteria</taxon>
        <taxon>Pseudomonadati</taxon>
        <taxon>Thermodesulfobacteriota</taxon>
        <taxon>Desulfovibrionia</taxon>
        <taxon>Desulfovibrionales</taxon>
        <taxon>Desulfonatronaceae</taxon>
        <taxon>Desulfonatronum</taxon>
    </lineage>
</organism>
<dbReference type="AlphaFoldDB" id="A0A1G6CTU8"/>
<dbReference type="PANTHER" id="PTHR34857">
    <property type="entry name" value="SLL0384 PROTEIN"/>
    <property type="match status" value="1"/>
</dbReference>
<name>A0A1G6CTU8_9BACT</name>
<keyword evidence="5 6" id="KW-0472">Membrane</keyword>
<dbReference type="InterPro" id="IPR051611">
    <property type="entry name" value="ECF_transporter_component"/>
</dbReference>
<feature type="transmembrane region" description="Helical" evidence="6">
    <location>
        <begin position="20"/>
        <end position="43"/>
    </location>
</feature>
<dbReference type="CDD" id="cd16914">
    <property type="entry name" value="EcfT"/>
    <property type="match status" value="1"/>
</dbReference>
<feature type="transmembrane region" description="Helical" evidence="6">
    <location>
        <begin position="64"/>
        <end position="90"/>
    </location>
</feature>
<evidence type="ECO:0000256" key="3">
    <source>
        <dbReference type="ARBA" id="ARBA00022692"/>
    </source>
</evidence>
<keyword evidence="3 6" id="KW-0812">Transmembrane</keyword>
<dbReference type="GO" id="GO:0005886">
    <property type="term" value="C:plasma membrane"/>
    <property type="evidence" value="ECO:0007669"/>
    <property type="project" value="UniProtKB-ARBA"/>
</dbReference>
<keyword evidence="2" id="KW-1003">Cell membrane</keyword>
<evidence type="ECO:0000256" key="2">
    <source>
        <dbReference type="ARBA" id="ARBA00022475"/>
    </source>
</evidence>
<dbReference type="Proteomes" id="UP000198771">
    <property type="component" value="Unassembled WGS sequence"/>
</dbReference>